<feature type="non-terminal residue" evidence="2">
    <location>
        <position position="68"/>
    </location>
</feature>
<dbReference type="EMBL" id="LWDD02002920">
    <property type="protein sequence ID" value="KAE8238708.1"/>
    <property type="molecule type" value="Genomic_DNA"/>
</dbReference>
<reference evidence="2" key="1">
    <citation type="submission" date="2016-04" db="EMBL/GenBank/DDBJ databases">
        <authorList>
            <person name="Nguyen H.D."/>
            <person name="Kesanakurti P."/>
            <person name="Cullis J."/>
            <person name="Levesque C.A."/>
            <person name="Hambleton S."/>
        </authorList>
    </citation>
    <scope>NUCLEOTIDE SEQUENCE</scope>
    <source>
        <strain evidence="2">DAOMC 238032</strain>
    </source>
</reference>
<dbReference type="Proteomes" id="UP000077671">
    <property type="component" value="Unassembled WGS sequence"/>
</dbReference>
<dbReference type="AlphaFoldDB" id="A0A8T8SFQ4"/>
<organism evidence="2 3">
    <name type="scientific">Tilletia caries</name>
    <name type="common">wheat bunt fungus</name>
    <dbReference type="NCBI Taxonomy" id="13290"/>
    <lineage>
        <taxon>Eukaryota</taxon>
        <taxon>Fungi</taxon>
        <taxon>Dikarya</taxon>
        <taxon>Basidiomycota</taxon>
        <taxon>Ustilaginomycotina</taxon>
        <taxon>Exobasidiomycetes</taxon>
        <taxon>Tilletiales</taxon>
        <taxon>Tilletiaceae</taxon>
        <taxon>Tilletia</taxon>
    </lineage>
</organism>
<gene>
    <name evidence="2" type="ORF">A4X03_0g8791</name>
</gene>
<comment type="caution">
    <text evidence="2">The sequence shown here is derived from an EMBL/GenBank/DDBJ whole genome shotgun (WGS) entry which is preliminary data.</text>
</comment>
<evidence type="ECO:0000313" key="2">
    <source>
        <dbReference type="EMBL" id="KAE8238708.1"/>
    </source>
</evidence>
<sequence>MWHGLDDGVEQRQPLLAVLRALERVALGLLRHPEFVERKPSRVRRYDPGRGPIAAADDLIDWSTKQQP</sequence>
<accession>A0A8T8SFQ4</accession>
<name>A0A8T8SFQ4_9BASI</name>
<proteinExistence type="predicted"/>
<evidence type="ECO:0000313" key="3">
    <source>
        <dbReference type="Proteomes" id="UP000077671"/>
    </source>
</evidence>
<evidence type="ECO:0000256" key="1">
    <source>
        <dbReference type="SAM" id="MobiDB-lite"/>
    </source>
</evidence>
<feature type="region of interest" description="Disordered" evidence="1">
    <location>
        <begin position="46"/>
        <end position="68"/>
    </location>
</feature>
<reference evidence="2" key="2">
    <citation type="journal article" date="2019" name="IMA Fungus">
        <title>Genome sequencing and comparison of five Tilletia species to identify candidate genes for the detection of regulated species infecting wheat.</title>
        <authorList>
            <person name="Nguyen H.D.T."/>
            <person name="Sultana T."/>
            <person name="Kesanakurti P."/>
            <person name="Hambleton S."/>
        </authorList>
    </citation>
    <scope>NUCLEOTIDE SEQUENCE</scope>
    <source>
        <strain evidence="2">DAOMC 238032</strain>
    </source>
</reference>
<protein>
    <submittedName>
        <fullName evidence="2">Uncharacterized protein</fullName>
    </submittedName>
</protein>